<comment type="similarity">
    <text evidence="2 8">Belongs to the carbamoyltransferase HypF family.</text>
</comment>
<comment type="function">
    <text evidence="8">Involved in the maturation of [NiFe] hydrogenases. Along with HypE, it catalyzes the synthesis of the CN ligands of the active site iron of [NiFe]-hydrogenases. HypF functions as a carbamoyl transferase using carbamoylphosphate as a substrate and transferring the carboxamido moiety in an ATP-dependent reaction to the thiolate of the C-terminal cysteine of HypE yielding a protein-S-carboxamide.</text>
</comment>
<dbReference type="PROSITE" id="PS51163">
    <property type="entry name" value="YRDC"/>
    <property type="match status" value="1"/>
</dbReference>
<keyword evidence="6" id="KW-0862">Zinc</keyword>
<dbReference type="InterPro" id="IPR055128">
    <property type="entry name" value="HypF_C_2"/>
</dbReference>
<evidence type="ECO:0000256" key="2">
    <source>
        <dbReference type="ARBA" id="ARBA00008097"/>
    </source>
</evidence>
<feature type="active site" evidence="9">
    <location>
        <position position="41"/>
    </location>
</feature>
<dbReference type="SUPFAM" id="SSF55821">
    <property type="entry name" value="YrdC/RibB"/>
    <property type="match status" value="1"/>
</dbReference>
<dbReference type="PROSITE" id="PS51160">
    <property type="entry name" value="ACYLPHOSPHATASE_3"/>
    <property type="match status" value="1"/>
</dbReference>
<dbReference type="SUPFAM" id="SSF53067">
    <property type="entry name" value="Actin-like ATPase domain"/>
    <property type="match status" value="1"/>
</dbReference>
<keyword evidence="13" id="KW-1185">Reference proteome</keyword>
<evidence type="ECO:0000313" key="12">
    <source>
        <dbReference type="EMBL" id="UTW04274.1"/>
    </source>
</evidence>
<dbReference type="EC" id="6.2.-.-" evidence="8"/>
<evidence type="ECO:0000259" key="10">
    <source>
        <dbReference type="PROSITE" id="PS51160"/>
    </source>
</evidence>
<keyword evidence="3 12" id="KW-0436">Ligase</keyword>
<dbReference type="Pfam" id="PF07503">
    <property type="entry name" value="zf-HYPF"/>
    <property type="match status" value="2"/>
</dbReference>
<proteinExistence type="inferred from homology"/>
<evidence type="ECO:0000256" key="5">
    <source>
        <dbReference type="ARBA" id="ARBA00022771"/>
    </source>
</evidence>
<dbReference type="PIRSF" id="PIRSF006256">
    <property type="entry name" value="CMPcnvr_hdrg_mat"/>
    <property type="match status" value="1"/>
</dbReference>
<evidence type="ECO:0000256" key="1">
    <source>
        <dbReference type="ARBA" id="ARBA00004711"/>
    </source>
</evidence>
<dbReference type="InterPro" id="IPR011125">
    <property type="entry name" value="Znf_HypF"/>
</dbReference>
<feature type="active site" evidence="9">
    <location>
        <position position="23"/>
    </location>
</feature>
<name>A0ABY5GWW7_9GAMM</name>
<dbReference type="Pfam" id="PF17788">
    <property type="entry name" value="HypF_C"/>
    <property type="match status" value="1"/>
</dbReference>
<dbReference type="Pfam" id="PF22521">
    <property type="entry name" value="HypF_C_2"/>
    <property type="match status" value="1"/>
</dbReference>
<dbReference type="Gene3D" id="3.30.420.360">
    <property type="match status" value="1"/>
</dbReference>
<dbReference type="Gene3D" id="3.30.420.40">
    <property type="match status" value="1"/>
</dbReference>
<feature type="domain" description="Acylphosphatase-like" evidence="10">
    <location>
        <begin position="8"/>
        <end position="94"/>
    </location>
</feature>
<dbReference type="InterPro" id="IPR006070">
    <property type="entry name" value="Sua5-like_dom"/>
</dbReference>
<comment type="pathway">
    <text evidence="1 8">Protein modification; [NiFe] hydrogenase maturation.</text>
</comment>
<gene>
    <name evidence="12" type="primary">hypF</name>
    <name evidence="12" type="ORF">KDX31_04460</name>
</gene>
<keyword evidence="5" id="KW-0863">Zinc-finger</keyword>
<comment type="catalytic activity">
    <reaction evidence="9">
        <text>an acyl phosphate + H2O = a carboxylate + phosphate + H(+)</text>
        <dbReference type="Rhea" id="RHEA:14965"/>
        <dbReference type="ChEBI" id="CHEBI:15377"/>
        <dbReference type="ChEBI" id="CHEBI:15378"/>
        <dbReference type="ChEBI" id="CHEBI:29067"/>
        <dbReference type="ChEBI" id="CHEBI:43474"/>
        <dbReference type="ChEBI" id="CHEBI:59918"/>
        <dbReference type="EC" id="3.6.1.7"/>
    </reaction>
</comment>
<dbReference type="GO" id="GO:0016874">
    <property type="term" value="F:ligase activity"/>
    <property type="evidence" value="ECO:0007669"/>
    <property type="project" value="UniProtKB-KW"/>
</dbReference>
<dbReference type="InterPro" id="IPR017968">
    <property type="entry name" value="Acylphosphatase_CS"/>
</dbReference>
<keyword evidence="9" id="KW-0378">Hydrolase</keyword>
<dbReference type="InterPro" id="IPR036046">
    <property type="entry name" value="Acylphosphatase-like_dom_sf"/>
</dbReference>
<dbReference type="InterPro" id="IPR001792">
    <property type="entry name" value="Acylphosphatase-like_dom"/>
</dbReference>
<accession>A0ABY5GWW7</accession>
<evidence type="ECO:0000256" key="8">
    <source>
        <dbReference type="PIRNR" id="PIRNR006256"/>
    </source>
</evidence>
<dbReference type="InterPro" id="IPR004421">
    <property type="entry name" value="Carbamoyltransferase_HypF"/>
</dbReference>
<dbReference type="Gene3D" id="3.30.110.120">
    <property type="match status" value="1"/>
</dbReference>
<dbReference type="EMBL" id="CP073344">
    <property type="protein sequence ID" value="UTW04274.1"/>
    <property type="molecule type" value="Genomic_DNA"/>
</dbReference>
<keyword evidence="4" id="KW-0479">Metal-binding</keyword>
<dbReference type="PANTHER" id="PTHR42959:SF1">
    <property type="entry name" value="CARBAMOYLTRANSFERASE HYPF"/>
    <property type="match status" value="1"/>
</dbReference>
<dbReference type="Pfam" id="PF00708">
    <property type="entry name" value="Acylphosphatase"/>
    <property type="match status" value="1"/>
</dbReference>
<dbReference type="SUPFAM" id="SSF54975">
    <property type="entry name" value="Acylphosphatase/BLUF domain-like"/>
    <property type="match status" value="1"/>
</dbReference>
<evidence type="ECO:0000256" key="9">
    <source>
        <dbReference type="PROSITE-ProRule" id="PRU00520"/>
    </source>
</evidence>
<dbReference type="InterPro" id="IPR041440">
    <property type="entry name" value="HypF_C"/>
</dbReference>
<protein>
    <recommendedName>
        <fullName evidence="8">Carbamoyltransferase HypF</fullName>
        <ecNumber evidence="8">6.2.-.-</ecNumber>
    </recommendedName>
</protein>
<evidence type="ECO:0000256" key="6">
    <source>
        <dbReference type="ARBA" id="ARBA00022833"/>
    </source>
</evidence>
<dbReference type="PROSITE" id="PS00150">
    <property type="entry name" value="ACYLPHOSPHATASE_1"/>
    <property type="match status" value="1"/>
</dbReference>
<sequence length="771" mass="84663">MMSSSVNTFLIKVSGLVQGVGFRPFIWRLARAMRLNGIVFNDSEGVTIYLNADEATVERFAQRLGDELPPLARIDRTSTQTVAFVSYDTFEIASSQQGEVSTGCAPDAATCSECRNELFDSSDRRYRYPFINCTNCGPRLSIIRQIPYDREFTTMVAFQQCSECTAEYNDPADRRFHAQPNACKTCGPQVWLEDKLGNRIAAKDAFICLNEAIRAGRIVAIKGLGGFHLACDATNPASVTALRIGKHRPDKAFALMVRDIGVLSRYAQVNTRVSELITGNSAPVVLLDPQPACDRPIADNIAPGQYQLGFMLPYTPVHHLLLEHIDVPLVMTSGNRSGSPQAISNDDAREQLADIADLFLFHDRPIQNRVDDSVVRDIAGRMHYLRRARGYAPASLPLPPGFAKAPDLVALGGELKNTLCLLQSGRAIITQHLGDLEDARTYDQYQATLDLYRNLYQFESDLFVCDLHPEYLSGKFGEQLAGQGKTLLKVQHHHAHLASCLGENAYPIDGKPVLGICLDGTGFGLDETLWGGEFLFGNYQQIRRLAHLQPFPLVGGVKAITEPWRCLYAQLKQALPLEDLQPYQALFPQLASPVCLTFDRMIEKGLSTPMTSSAGRLFDAVAAALGCHADAISYEGQAAIELESLAHQGDPRTPPYVFSITDNLIDPAPFWQALLEDLRLGQRTKADMALAFHKGFSDVLVDMVNQLRTQEDFTTIVLSGGVMQNAILFNALLASLEAQGFDVLTHQQLPANDAGLSFGQALIGAARVLSA</sequence>
<dbReference type="NCBIfam" id="TIGR00143">
    <property type="entry name" value="hypF"/>
    <property type="match status" value="1"/>
</dbReference>
<evidence type="ECO:0000256" key="7">
    <source>
        <dbReference type="ARBA" id="ARBA00048220"/>
    </source>
</evidence>
<evidence type="ECO:0000256" key="4">
    <source>
        <dbReference type="ARBA" id="ARBA00022723"/>
    </source>
</evidence>
<dbReference type="Pfam" id="PF01300">
    <property type="entry name" value="Sua5_yciO_yrdC"/>
    <property type="match status" value="1"/>
</dbReference>
<dbReference type="InterPro" id="IPR051060">
    <property type="entry name" value="Carbamoyltrans_HypF-like"/>
</dbReference>
<evidence type="ECO:0000313" key="13">
    <source>
        <dbReference type="Proteomes" id="UP001059950"/>
    </source>
</evidence>
<reference evidence="12" key="1">
    <citation type="submission" date="2021-04" db="EMBL/GenBank/DDBJ databases">
        <title>Oceanospirillales bacteria with DddD are important DMSP degraders in coastal seawater.</title>
        <authorList>
            <person name="Liu J."/>
        </authorList>
    </citation>
    <scope>NUCLEOTIDE SEQUENCE</scope>
    <source>
        <strain evidence="12">GY6</strain>
    </source>
</reference>
<dbReference type="Proteomes" id="UP001059950">
    <property type="component" value="Chromosome"/>
</dbReference>
<feature type="domain" description="YrdC-like" evidence="11">
    <location>
        <begin position="203"/>
        <end position="390"/>
    </location>
</feature>
<evidence type="ECO:0000259" key="11">
    <source>
        <dbReference type="PROSITE" id="PS51163"/>
    </source>
</evidence>
<dbReference type="InterPro" id="IPR043129">
    <property type="entry name" value="ATPase_NBD"/>
</dbReference>
<dbReference type="PANTHER" id="PTHR42959">
    <property type="entry name" value="CARBAMOYLTRANSFERASE"/>
    <property type="match status" value="1"/>
</dbReference>
<evidence type="ECO:0000256" key="3">
    <source>
        <dbReference type="ARBA" id="ARBA00022598"/>
    </source>
</evidence>
<organism evidence="12 13">
    <name type="scientific">Amphritea atlantica</name>
    <dbReference type="NCBI Taxonomy" id="355243"/>
    <lineage>
        <taxon>Bacteria</taxon>
        <taxon>Pseudomonadati</taxon>
        <taxon>Pseudomonadota</taxon>
        <taxon>Gammaproteobacteria</taxon>
        <taxon>Oceanospirillales</taxon>
        <taxon>Oceanospirillaceae</taxon>
        <taxon>Amphritea</taxon>
    </lineage>
</organism>
<dbReference type="Gene3D" id="3.90.870.50">
    <property type="match status" value="1"/>
</dbReference>
<comment type="catalytic activity">
    <reaction evidence="7 8">
        <text>C-terminal L-cysteinyl-[HypE protein] + carbamoyl phosphate + ATP + H2O = C-terminal S-carboxamide-L-cysteinyl-[HypE protein] + AMP + phosphate + diphosphate + H(+)</text>
        <dbReference type="Rhea" id="RHEA:55636"/>
        <dbReference type="Rhea" id="RHEA-COMP:14247"/>
        <dbReference type="Rhea" id="RHEA-COMP:14392"/>
        <dbReference type="ChEBI" id="CHEBI:15377"/>
        <dbReference type="ChEBI" id="CHEBI:15378"/>
        <dbReference type="ChEBI" id="CHEBI:30616"/>
        <dbReference type="ChEBI" id="CHEBI:33019"/>
        <dbReference type="ChEBI" id="CHEBI:43474"/>
        <dbReference type="ChEBI" id="CHEBI:58228"/>
        <dbReference type="ChEBI" id="CHEBI:76913"/>
        <dbReference type="ChEBI" id="CHEBI:139126"/>
        <dbReference type="ChEBI" id="CHEBI:456215"/>
    </reaction>
</comment>
<dbReference type="InterPro" id="IPR017945">
    <property type="entry name" value="DHBP_synth_RibB-like_a/b_dom"/>
</dbReference>